<evidence type="ECO:0000259" key="3">
    <source>
        <dbReference type="PROSITE" id="PS51900"/>
    </source>
</evidence>
<dbReference type="EMBL" id="CP109441">
    <property type="protein sequence ID" value="WUV44056.1"/>
    <property type="molecule type" value="Genomic_DNA"/>
</dbReference>
<dbReference type="InterPro" id="IPR044068">
    <property type="entry name" value="CB"/>
</dbReference>
<dbReference type="Proteomes" id="UP001432062">
    <property type="component" value="Chromosome"/>
</dbReference>
<evidence type="ECO:0000256" key="1">
    <source>
        <dbReference type="ARBA" id="ARBA00023125"/>
    </source>
</evidence>
<feature type="domain" description="Core-binding (CB)" evidence="3">
    <location>
        <begin position="244"/>
        <end position="328"/>
    </location>
</feature>
<protein>
    <recommendedName>
        <fullName evidence="3">Core-binding (CB) domain-containing protein</fullName>
    </recommendedName>
</protein>
<dbReference type="SUPFAM" id="SSF56349">
    <property type="entry name" value="DNA breaking-rejoining enzymes"/>
    <property type="match status" value="1"/>
</dbReference>
<gene>
    <name evidence="4" type="ORF">OG563_33425</name>
</gene>
<evidence type="ECO:0000313" key="4">
    <source>
        <dbReference type="EMBL" id="WUV44056.1"/>
    </source>
</evidence>
<organism evidence="4 5">
    <name type="scientific">Nocardia vinacea</name>
    <dbReference type="NCBI Taxonomy" id="96468"/>
    <lineage>
        <taxon>Bacteria</taxon>
        <taxon>Bacillati</taxon>
        <taxon>Actinomycetota</taxon>
        <taxon>Actinomycetes</taxon>
        <taxon>Mycobacteriales</taxon>
        <taxon>Nocardiaceae</taxon>
        <taxon>Nocardia</taxon>
    </lineage>
</organism>
<sequence>MGGIRPDKPAASCAECLCWGVLPGTCCRSCYTFRNLHLSGRCDACRRIVPVKDGYCRLCRAQALSDAKAAGKTAVSEPFLRAVRCQQLFFARMHRDHYRIPGRIRLGKAGTPRHRTSRPEPATTYALGQQLCLPFDFRHDYSRFDRYAHADPTDPIVIQARCAAGEFGEARGWSRWLIKKVREGLTIVLSHRVPGEKVRYSELATIVRHCGRVAEILDHLALLDDDRVPAFDSWLDRKLDSVTPGIRREVENWIRALHHGGHRTRRRDPHTGRAYLNDIRPALLDWSSRYDNLREVTRDDILNVANALRGNRRRHTLIALRSLFAFAKKTGIVFRDPTARIPVGPNTYSILQPLPRAAITEAANAATTPAARLTLALAAIHAARTTDIGRLKLDDIDLGNRKLTIAGRARPLDDLTHRALTEWLTYRHTHWPGTANPHVLINRVTAVRDIPVGRVWITKAFWGLTATLDRLHIDRQLEESLTHGPDPLHLTAVFGISPGTAIRYAAAARQLLTTPAELHQAP</sequence>
<dbReference type="RefSeq" id="WP_329406789.1">
    <property type="nucleotide sequence ID" value="NZ_CP109441.1"/>
</dbReference>
<evidence type="ECO:0000313" key="5">
    <source>
        <dbReference type="Proteomes" id="UP001432062"/>
    </source>
</evidence>
<dbReference type="Gene3D" id="1.10.150.130">
    <property type="match status" value="1"/>
</dbReference>
<dbReference type="InterPro" id="IPR010998">
    <property type="entry name" value="Integrase_recombinase_N"/>
</dbReference>
<evidence type="ECO:0000256" key="2">
    <source>
        <dbReference type="PROSITE-ProRule" id="PRU01248"/>
    </source>
</evidence>
<keyword evidence="1 2" id="KW-0238">DNA-binding</keyword>
<keyword evidence="5" id="KW-1185">Reference proteome</keyword>
<dbReference type="PROSITE" id="PS51900">
    <property type="entry name" value="CB"/>
    <property type="match status" value="1"/>
</dbReference>
<reference evidence="4" key="1">
    <citation type="submission" date="2022-10" db="EMBL/GenBank/DDBJ databases">
        <title>The complete genomes of actinobacterial strains from the NBC collection.</title>
        <authorList>
            <person name="Joergensen T.S."/>
            <person name="Alvarez Arevalo M."/>
            <person name="Sterndorff E.B."/>
            <person name="Faurdal D."/>
            <person name="Vuksanovic O."/>
            <person name="Mourched A.-S."/>
            <person name="Charusanti P."/>
            <person name="Shaw S."/>
            <person name="Blin K."/>
            <person name="Weber T."/>
        </authorList>
    </citation>
    <scope>NUCLEOTIDE SEQUENCE</scope>
    <source>
        <strain evidence="4">NBC_01482</strain>
    </source>
</reference>
<accession>A0ABZ1YM38</accession>
<name>A0ABZ1YM38_9NOCA</name>
<dbReference type="InterPro" id="IPR011010">
    <property type="entry name" value="DNA_brk_join_enz"/>
</dbReference>
<proteinExistence type="predicted"/>